<keyword evidence="4" id="KW-1185">Reference proteome</keyword>
<dbReference type="InterPro" id="IPR001920">
    <property type="entry name" value="Asp/Glu_race"/>
</dbReference>
<evidence type="ECO:0000256" key="2">
    <source>
        <dbReference type="ARBA" id="ARBA00023235"/>
    </source>
</evidence>
<sequence length="231" mass="26731">MHYQLGILGGVGSDASAYLYEKILKHTAVDKDQDHLDMVILNHASIPDRTSYILDHSNPSPLPHIISDIEIFNKLQVEMIVIPCNTSYYFYDEYSKYSNVPIYHLIDETIKNIKSKNIQKVGILATDGTIQSGLYQNSCEKFHIKWEIPCISNQKKVMDMIYTYLKKGDPVPKELFESVLYEMKEKKVECIILACTELSLLKEMWKLSDFFIDPLDICTNNIIKHFNKNLK</sequence>
<comment type="similarity">
    <text evidence="1">Belongs to the aspartate/glutamate racemases family.</text>
</comment>
<dbReference type="InterPro" id="IPR015942">
    <property type="entry name" value="Asp/Glu/hydantoin_racemase"/>
</dbReference>
<evidence type="ECO:0000256" key="1">
    <source>
        <dbReference type="ARBA" id="ARBA00007847"/>
    </source>
</evidence>
<dbReference type="Gene3D" id="3.40.50.1860">
    <property type="match status" value="2"/>
</dbReference>
<dbReference type="Proteomes" id="UP000464754">
    <property type="component" value="Chromosome"/>
</dbReference>
<reference evidence="4" key="1">
    <citation type="submission" date="2019-05" db="EMBL/GenBank/DDBJ databases">
        <title>Complete genome sequencing of Absiella argi strain JCM 30884.</title>
        <authorList>
            <person name="Sakamoto M."/>
            <person name="Murakami T."/>
            <person name="Mori H."/>
        </authorList>
    </citation>
    <scope>NUCLEOTIDE SEQUENCE [LARGE SCALE GENOMIC DNA]</scope>
    <source>
        <strain evidence="4">JCM 30884</strain>
    </source>
</reference>
<dbReference type="KEGG" id="aarg:Aargi30884_14030"/>
<protein>
    <submittedName>
        <fullName evidence="3">Aspartate racemase</fullName>
    </submittedName>
</protein>
<dbReference type="PROSITE" id="PS00924">
    <property type="entry name" value="ASP_GLU_RACEMASE_2"/>
    <property type="match status" value="1"/>
</dbReference>
<dbReference type="PANTHER" id="PTHR21198:SF7">
    <property type="entry name" value="ASPARTATE-GLUTAMATE RACEMASE FAMILY"/>
    <property type="match status" value="1"/>
</dbReference>
<organism evidence="3 4">
    <name type="scientific">Amedibacterium intestinale</name>
    <dbReference type="NCBI Taxonomy" id="2583452"/>
    <lineage>
        <taxon>Bacteria</taxon>
        <taxon>Bacillati</taxon>
        <taxon>Bacillota</taxon>
        <taxon>Erysipelotrichia</taxon>
        <taxon>Erysipelotrichales</taxon>
        <taxon>Erysipelotrichaceae</taxon>
        <taxon>Amedibacterium</taxon>
    </lineage>
</organism>
<evidence type="ECO:0000313" key="4">
    <source>
        <dbReference type="Proteomes" id="UP000464754"/>
    </source>
</evidence>
<dbReference type="AlphaFoldDB" id="A0A6N4THN2"/>
<dbReference type="Pfam" id="PF01177">
    <property type="entry name" value="Asp_Glu_race"/>
    <property type="match status" value="1"/>
</dbReference>
<name>A0A6N4THN2_9FIRM</name>
<dbReference type="RefSeq" id="WP_118278014.1">
    <property type="nucleotide sequence ID" value="NZ_AP019695.1"/>
</dbReference>
<dbReference type="InterPro" id="IPR004380">
    <property type="entry name" value="Asp_race"/>
</dbReference>
<dbReference type="EMBL" id="AP019695">
    <property type="protein sequence ID" value="BBK22500.1"/>
    <property type="molecule type" value="Genomic_DNA"/>
</dbReference>
<keyword evidence="2" id="KW-0413">Isomerase</keyword>
<gene>
    <name evidence="3" type="ORF">Aargi30884_14030</name>
</gene>
<dbReference type="GO" id="GO:0047661">
    <property type="term" value="F:amino-acid racemase activity"/>
    <property type="evidence" value="ECO:0007669"/>
    <property type="project" value="InterPro"/>
</dbReference>
<dbReference type="InterPro" id="IPR033134">
    <property type="entry name" value="Asp/Glu_racemase_AS_2"/>
</dbReference>
<evidence type="ECO:0000313" key="3">
    <source>
        <dbReference type="EMBL" id="BBK22500.1"/>
    </source>
</evidence>
<proteinExistence type="inferred from homology"/>
<dbReference type="NCBIfam" id="TIGR00035">
    <property type="entry name" value="asp_race"/>
    <property type="match status" value="1"/>
</dbReference>
<dbReference type="PANTHER" id="PTHR21198">
    <property type="entry name" value="GLUTAMATE RACEMASE"/>
    <property type="match status" value="1"/>
</dbReference>
<accession>A0A6N4THN2</accession>
<dbReference type="SUPFAM" id="SSF53681">
    <property type="entry name" value="Aspartate/glutamate racemase"/>
    <property type="match status" value="2"/>
</dbReference>